<dbReference type="InterPro" id="IPR019734">
    <property type="entry name" value="TPR_rpt"/>
</dbReference>
<accession>A0A5B9QX29</accession>
<keyword evidence="5" id="KW-0802">TPR repeat</keyword>
<keyword evidence="4 6" id="KW-0472">Membrane</keyword>
<feature type="transmembrane region" description="Helical" evidence="6">
    <location>
        <begin position="143"/>
        <end position="162"/>
    </location>
</feature>
<evidence type="ECO:0000256" key="6">
    <source>
        <dbReference type="SAM" id="Phobius"/>
    </source>
</evidence>
<feature type="transmembrane region" description="Helical" evidence="6">
    <location>
        <begin position="61"/>
        <end position="82"/>
    </location>
</feature>
<dbReference type="PROSITE" id="PS50005">
    <property type="entry name" value="TPR"/>
    <property type="match status" value="1"/>
</dbReference>
<feature type="repeat" description="TPR" evidence="5">
    <location>
        <begin position="700"/>
        <end position="733"/>
    </location>
</feature>
<feature type="transmembrane region" description="Helical" evidence="6">
    <location>
        <begin position="440"/>
        <end position="458"/>
    </location>
</feature>
<dbReference type="KEGG" id="rul:UC8_46020"/>
<proteinExistence type="predicted"/>
<evidence type="ECO:0000313" key="8">
    <source>
        <dbReference type="EMBL" id="QEG42562.1"/>
    </source>
</evidence>
<dbReference type="SMART" id="SM00028">
    <property type="entry name" value="TPR"/>
    <property type="match status" value="4"/>
</dbReference>
<organism evidence="8 9">
    <name type="scientific">Roseimaritima ulvae</name>
    <dbReference type="NCBI Taxonomy" id="980254"/>
    <lineage>
        <taxon>Bacteria</taxon>
        <taxon>Pseudomonadati</taxon>
        <taxon>Planctomycetota</taxon>
        <taxon>Planctomycetia</taxon>
        <taxon>Pirellulales</taxon>
        <taxon>Pirellulaceae</taxon>
        <taxon>Roseimaritima</taxon>
    </lineage>
</organism>
<name>A0A5B9QX29_9BACT</name>
<feature type="transmembrane region" description="Helical" evidence="6">
    <location>
        <begin position="7"/>
        <end position="24"/>
    </location>
</feature>
<feature type="transmembrane region" description="Helical" evidence="6">
    <location>
        <begin position="464"/>
        <end position="483"/>
    </location>
</feature>
<feature type="transmembrane region" description="Helical" evidence="6">
    <location>
        <begin position="30"/>
        <end position="49"/>
    </location>
</feature>
<keyword evidence="8" id="KW-0436">Ligase</keyword>
<dbReference type="GO" id="GO:0016874">
    <property type="term" value="F:ligase activity"/>
    <property type="evidence" value="ECO:0007669"/>
    <property type="project" value="UniProtKB-KW"/>
</dbReference>
<dbReference type="InterPro" id="IPR051533">
    <property type="entry name" value="WaaL-like"/>
</dbReference>
<feature type="domain" description="O-antigen ligase-related" evidence="7">
    <location>
        <begin position="273"/>
        <end position="416"/>
    </location>
</feature>
<evidence type="ECO:0000256" key="4">
    <source>
        <dbReference type="ARBA" id="ARBA00023136"/>
    </source>
</evidence>
<evidence type="ECO:0000256" key="2">
    <source>
        <dbReference type="ARBA" id="ARBA00022692"/>
    </source>
</evidence>
<evidence type="ECO:0000313" key="9">
    <source>
        <dbReference type="Proteomes" id="UP000325286"/>
    </source>
</evidence>
<feature type="transmembrane region" description="Helical" evidence="6">
    <location>
        <begin position="213"/>
        <end position="235"/>
    </location>
</feature>
<reference evidence="8 9" key="1">
    <citation type="submission" date="2019-08" db="EMBL/GenBank/DDBJ databases">
        <title>Deep-cultivation of Planctomycetes and their phenomic and genomic characterization uncovers novel biology.</title>
        <authorList>
            <person name="Wiegand S."/>
            <person name="Jogler M."/>
            <person name="Boedeker C."/>
            <person name="Pinto D."/>
            <person name="Vollmers J."/>
            <person name="Rivas-Marin E."/>
            <person name="Kohn T."/>
            <person name="Peeters S.H."/>
            <person name="Heuer A."/>
            <person name="Rast P."/>
            <person name="Oberbeckmann S."/>
            <person name="Bunk B."/>
            <person name="Jeske O."/>
            <person name="Meyerdierks A."/>
            <person name="Storesund J.E."/>
            <person name="Kallscheuer N."/>
            <person name="Luecker S."/>
            <person name="Lage O.M."/>
            <person name="Pohl T."/>
            <person name="Merkel B.J."/>
            <person name="Hornburger P."/>
            <person name="Mueller R.-W."/>
            <person name="Bruemmer F."/>
            <person name="Labrenz M."/>
            <person name="Spormann A.M."/>
            <person name="Op den Camp H."/>
            <person name="Overmann J."/>
            <person name="Amann R."/>
            <person name="Jetten M.S.M."/>
            <person name="Mascher T."/>
            <person name="Medema M.H."/>
            <person name="Devos D.P."/>
            <person name="Kaster A.-K."/>
            <person name="Ovreas L."/>
            <person name="Rohde M."/>
            <person name="Galperin M.Y."/>
            <person name="Jogler C."/>
        </authorList>
    </citation>
    <scope>NUCLEOTIDE SEQUENCE [LARGE SCALE GENOMIC DNA]</scope>
    <source>
        <strain evidence="8 9">UC8</strain>
    </source>
</reference>
<sequence length="884" mass="96977">MNRNTDLIAVSLLIGVAALTPWANGGADPVIQVALFGLAGLCLALAMRARLRRPTPRPEVWIVPWPAIAALGGVLLCGLQLLPLWPTTSDATVPPVVALRTELQHPIAISSTAEQHAAELQDETHSGLPQRVPLTLDAHATRHTLACLLMATAIFLASTWLIDSPARITQAAWVVAASGAALTVFAVLAKATWNGKLYWSIPVGHPQGVFGPMVYHNQAGGVLLMTLAASIYLMVSAAGQISSRSSPAGDLLTAAPSWRRWLQPRPLLTIALVSLNASGLLLTLSRGALVAAIMSAMVTLLVIQPRTGWRGLALVLGIAVVGAGGSVFYFRMSDAVGRRYATLFESEQLLDNSRLAHWSDGWQAGLDHGLWGVGAGAYLHIHPLYQDEQLERVFLRAHNQYLETWVDSGLPGILLLMLAIVTTGRMIVSLSRRRRLAWRATAALGLMVLVASLTHAAVDYVMYLPATAILFAMLLGGVCGTAWQSEREAGDSTPPSGRFSRFGIGFSPRIAMLIACGLVAGCAWATFAGIRWHQEHVAVQSVPWGDDQQAVDPKRLAATIERLQQLQRSTDDYRVALTLGELQIIQFRQQALEQLAQENNLLPEDALEFWQWTAPLVLLQRAQQLSDDGEAARIETEIRREPLIARQLGAARNAFLAARRLAPAAPQPHLRLGELSFLEENLDHTATYLQRVAVLAPGSADMQFELGRRLLAAGEQQAGLAAWHRSLQLDPRHWPAIYEVVGSRLTAAQIDRWVLPDDPELLTLVAARQYTEPEQREAREHLLRRADAILDQPTDDPQQLARHRRLQAEVQLLREDVEGAIERFGQALRYAPADHEMRARRAALLLQVGRWEEAQREAQYAARLQPRNYQYRKLLEAIAEGAGL</sequence>
<dbReference type="RefSeq" id="WP_068140829.1">
    <property type="nucleotide sequence ID" value="NZ_LWSJ01000064.1"/>
</dbReference>
<dbReference type="EMBL" id="CP042914">
    <property type="protein sequence ID" value="QEG42562.1"/>
    <property type="molecule type" value="Genomic_DNA"/>
</dbReference>
<dbReference type="PANTHER" id="PTHR37422:SF23">
    <property type="entry name" value="TEICHURONIC ACID BIOSYNTHESIS PROTEIN TUAE"/>
    <property type="match status" value="1"/>
</dbReference>
<evidence type="ECO:0000259" key="7">
    <source>
        <dbReference type="Pfam" id="PF04932"/>
    </source>
</evidence>
<dbReference type="InterPro" id="IPR007016">
    <property type="entry name" value="O-antigen_ligase-rel_domated"/>
</dbReference>
<keyword evidence="2 6" id="KW-0812">Transmembrane</keyword>
<keyword evidence="9" id="KW-1185">Reference proteome</keyword>
<feature type="transmembrane region" description="Helical" evidence="6">
    <location>
        <begin position="311"/>
        <end position="330"/>
    </location>
</feature>
<gene>
    <name evidence="8" type="ORF">UC8_46020</name>
</gene>
<evidence type="ECO:0000256" key="1">
    <source>
        <dbReference type="ARBA" id="ARBA00004141"/>
    </source>
</evidence>
<feature type="transmembrane region" description="Helical" evidence="6">
    <location>
        <begin position="288"/>
        <end position="304"/>
    </location>
</feature>
<dbReference type="Pfam" id="PF04932">
    <property type="entry name" value="Wzy_C"/>
    <property type="match status" value="1"/>
</dbReference>
<feature type="transmembrane region" description="Helical" evidence="6">
    <location>
        <begin position="510"/>
        <end position="532"/>
    </location>
</feature>
<evidence type="ECO:0000256" key="5">
    <source>
        <dbReference type="PROSITE-ProRule" id="PRU00339"/>
    </source>
</evidence>
<dbReference type="Proteomes" id="UP000325286">
    <property type="component" value="Chromosome"/>
</dbReference>
<dbReference type="SUPFAM" id="SSF48452">
    <property type="entry name" value="TPR-like"/>
    <property type="match status" value="1"/>
</dbReference>
<dbReference type="InterPro" id="IPR011990">
    <property type="entry name" value="TPR-like_helical_dom_sf"/>
</dbReference>
<dbReference type="GO" id="GO:0016020">
    <property type="term" value="C:membrane"/>
    <property type="evidence" value="ECO:0007669"/>
    <property type="project" value="UniProtKB-SubCell"/>
</dbReference>
<keyword evidence="3 6" id="KW-1133">Transmembrane helix</keyword>
<dbReference type="PANTHER" id="PTHR37422">
    <property type="entry name" value="TEICHURONIC ACID BIOSYNTHESIS PROTEIN TUAE"/>
    <property type="match status" value="1"/>
</dbReference>
<dbReference type="AlphaFoldDB" id="A0A5B9QX29"/>
<comment type="subcellular location">
    <subcellularLocation>
        <location evidence="1">Membrane</location>
        <topology evidence="1">Multi-pass membrane protein</topology>
    </subcellularLocation>
</comment>
<dbReference type="OrthoDB" id="260459at2"/>
<protein>
    <submittedName>
        <fullName evidence="8">O-Antigen ligase</fullName>
    </submittedName>
</protein>
<dbReference type="Gene3D" id="1.25.40.10">
    <property type="entry name" value="Tetratricopeptide repeat domain"/>
    <property type="match status" value="2"/>
</dbReference>
<evidence type="ECO:0000256" key="3">
    <source>
        <dbReference type="ARBA" id="ARBA00022989"/>
    </source>
</evidence>
<feature type="transmembrane region" description="Helical" evidence="6">
    <location>
        <begin position="171"/>
        <end position="193"/>
    </location>
</feature>